<proteinExistence type="predicted"/>
<evidence type="ECO:0000313" key="2">
    <source>
        <dbReference type="Proteomes" id="UP000276370"/>
    </source>
</evidence>
<sequence length="87" mass="9973">MSLKREVRTLLLFLSLTMLSGCVSTQTVYVREPLIVPTELTEQVKPDVYQPGTDLVEYTLRLLGTIDRMNIDRYSMFKVLEAHNSPP</sequence>
<protein>
    <submittedName>
        <fullName evidence="1">Rz1-like lysis protein</fullName>
    </submittedName>
</protein>
<accession>A0A3G8F1X8</accession>
<dbReference type="EMBL" id="MK053931">
    <property type="protein sequence ID" value="AZF88111.1"/>
    <property type="molecule type" value="Genomic_DNA"/>
</dbReference>
<dbReference type="Proteomes" id="UP000276370">
    <property type="component" value="Segment"/>
</dbReference>
<organism evidence="1 2">
    <name type="scientific">Pectobacterium phage Arno160</name>
    <dbReference type="NCBI Taxonomy" id="2488835"/>
    <lineage>
        <taxon>Viruses</taxon>
        <taxon>Duplodnaviria</taxon>
        <taxon>Heunggongvirae</taxon>
        <taxon>Uroviricota</taxon>
        <taxon>Caudoviricetes</taxon>
        <taxon>Autographivirales</taxon>
        <taxon>Autonotataviridae</taxon>
        <taxon>Melnykvirinae</taxon>
        <taxon>Wanjuvirus</taxon>
        <taxon>Wanjuvirus arno160</taxon>
    </lineage>
</organism>
<reference evidence="1" key="1">
    <citation type="submission" date="2018-10" db="EMBL/GenBank/DDBJ databases">
        <authorList>
            <person name="Shneider M.M."/>
            <person name="Kabilov M.R."/>
            <person name="Miroshnikov K.A."/>
        </authorList>
    </citation>
    <scope>NUCLEOTIDE SEQUENCE [LARGE SCALE GENOMIC DNA]</scope>
</reference>
<dbReference type="PROSITE" id="PS51257">
    <property type="entry name" value="PROKAR_LIPOPROTEIN"/>
    <property type="match status" value="1"/>
</dbReference>
<evidence type="ECO:0000313" key="1">
    <source>
        <dbReference type="EMBL" id="AZF88111.1"/>
    </source>
</evidence>
<name>A0A3G8F1X8_9CAUD</name>
<keyword evidence="2" id="KW-1185">Reference proteome</keyword>
<gene>
    <name evidence="1" type="ORF">Arno160_gp48</name>
</gene>